<keyword evidence="2" id="KW-1133">Transmembrane helix</keyword>
<proteinExistence type="predicted"/>
<evidence type="ECO:0000256" key="1">
    <source>
        <dbReference type="SAM" id="MobiDB-lite"/>
    </source>
</evidence>
<feature type="transmembrane region" description="Helical" evidence="2">
    <location>
        <begin position="45"/>
        <end position="65"/>
    </location>
</feature>
<keyword evidence="2" id="KW-0812">Transmembrane</keyword>
<keyword evidence="4" id="KW-1185">Reference proteome</keyword>
<gene>
    <name evidence="3" type="ORF">SAMN04489801_5769</name>
</gene>
<dbReference type="EMBL" id="LT629796">
    <property type="protein sequence ID" value="SDU66903.1"/>
    <property type="molecule type" value="Genomic_DNA"/>
</dbReference>
<evidence type="ECO:0000313" key="3">
    <source>
        <dbReference type="EMBL" id="SDU66903.1"/>
    </source>
</evidence>
<feature type="compositionally biased region" description="Basic and acidic residues" evidence="1">
    <location>
        <begin position="8"/>
        <end position="25"/>
    </location>
</feature>
<accession>A0ABY0W0J9</accession>
<organism evidence="3 4">
    <name type="scientific">Pseudomonas mandelii</name>
    <dbReference type="NCBI Taxonomy" id="75612"/>
    <lineage>
        <taxon>Bacteria</taxon>
        <taxon>Pseudomonadati</taxon>
        <taxon>Pseudomonadota</taxon>
        <taxon>Gammaproteobacteria</taxon>
        <taxon>Pseudomonadales</taxon>
        <taxon>Pseudomonadaceae</taxon>
        <taxon>Pseudomonas</taxon>
    </lineage>
</organism>
<keyword evidence="2" id="KW-0472">Membrane</keyword>
<dbReference type="Proteomes" id="UP000182476">
    <property type="component" value="Chromosome I"/>
</dbReference>
<sequence length="152" mass="16302">MGKHGHHDRGYRDSYYRRNDRDPKMTGEPVDYDARPSLPRKLPMAVVLVGLVLWSLLAWVGYALVDPVLGWVAANAGLLVDGGKGLATGAGKEVGSVVDNLNVSGFLGQAIALLRVIVKPAIIVLWVIGTLVLIAAPVILPRVGRLLGGRRH</sequence>
<evidence type="ECO:0000313" key="4">
    <source>
        <dbReference type="Proteomes" id="UP000182476"/>
    </source>
</evidence>
<feature type="transmembrane region" description="Helical" evidence="2">
    <location>
        <begin position="121"/>
        <end position="140"/>
    </location>
</feature>
<evidence type="ECO:0000256" key="2">
    <source>
        <dbReference type="SAM" id="Phobius"/>
    </source>
</evidence>
<protein>
    <submittedName>
        <fullName evidence="3">Uncharacterized protein</fullName>
    </submittedName>
</protein>
<name>A0ABY0W0J9_9PSED</name>
<feature type="region of interest" description="Disordered" evidence="1">
    <location>
        <begin position="1"/>
        <end position="31"/>
    </location>
</feature>
<reference evidence="3 4" key="1">
    <citation type="submission" date="2016-10" db="EMBL/GenBank/DDBJ databases">
        <authorList>
            <person name="Varghese N."/>
            <person name="Submissions S."/>
        </authorList>
    </citation>
    <scope>NUCLEOTIDE SEQUENCE [LARGE SCALE GENOMIC DNA]</scope>
    <source>
        <strain evidence="3 4">LMG 21607</strain>
    </source>
</reference>